<dbReference type="EC" id="4.2.2.10" evidence="10"/>
<evidence type="ECO:0000259" key="13">
    <source>
        <dbReference type="SMART" id="SM00656"/>
    </source>
</evidence>
<feature type="chain" id="PRO_5025470878" description="pectin lyase" evidence="12">
    <location>
        <begin position="21"/>
        <end position="378"/>
    </location>
</feature>
<dbReference type="Proteomes" id="UP000799324">
    <property type="component" value="Unassembled WGS sequence"/>
</dbReference>
<evidence type="ECO:0000313" key="15">
    <source>
        <dbReference type="Proteomes" id="UP000799324"/>
    </source>
</evidence>
<evidence type="ECO:0000256" key="8">
    <source>
        <dbReference type="ARBA" id="ARBA00036818"/>
    </source>
</evidence>
<dbReference type="EMBL" id="MU004618">
    <property type="protein sequence ID" value="KAF2647456.1"/>
    <property type="molecule type" value="Genomic_DNA"/>
</dbReference>
<evidence type="ECO:0000256" key="11">
    <source>
        <dbReference type="RuleBase" id="RU361173"/>
    </source>
</evidence>
<comment type="subcellular location">
    <subcellularLocation>
        <location evidence="1 11">Secreted</location>
    </subcellularLocation>
</comment>
<sequence>MHFSNPLLVSALACAGSVAAAGVVGEAFGFAAGTTGGGDAEPVYPTSIDELTGYLTDSEPRVIILDQEFNYIGSEGTTTEDGCRPDSNTCPDNGGQDAINGANWCDGQTAVSVTYDTAGVTSIDVGSNKSIVGSGTSAVIRGKGLRITGGSNVIVQNIHITELNPQYIWGGDALTLVDTDLVWIDHVKTSLIGRQHIVAGYDASNRVTISNSEIDGSTSWSASCDEHHYWAILLLGEADKVTFQGNYIHHTSGRSPKVGGTTLLHAVNNFWYDNTGHAFDISENANVIAEGNVMQSVKTPLNEGAELLFSAPDDSANAACQDPLGYVCEVNVLTDCDSDFSSAAVTSFLSSFEGEGVTATSASDVANSVKANAGVGKL</sequence>
<keyword evidence="7 11" id="KW-0456">Lyase</keyword>
<evidence type="ECO:0000256" key="5">
    <source>
        <dbReference type="ARBA" id="ARBA00023157"/>
    </source>
</evidence>
<accession>A0A6A6SI39</accession>
<evidence type="ECO:0000256" key="3">
    <source>
        <dbReference type="ARBA" id="ARBA00022525"/>
    </source>
</evidence>
<keyword evidence="3 11" id="KW-0964">Secreted</keyword>
<evidence type="ECO:0000256" key="7">
    <source>
        <dbReference type="ARBA" id="ARBA00023239"/>
    </source>
</evidence>
<name>A0A6A6SI39_9PLEO</name>
<dbReference type="Gene3D" id="2.160.20.10">
    <property type="entry name" value="Single-stranded right-handed beta-helix, Pectin lyase-like"/>
    <property type="match status" value="1"/>
</dbReference>
<dbReference type="InterPro" id="IPR045032">
    <property type="entry name" value="PEL"/>
</dbReference>
<dbReference type="GO" id="GO:0030570">
    <property type="term" value="F:pectate lyase activity"/>
    <property type="evidence" value="ECO:0007669"/>
    <property type="project" value="InterPro"/>
</dbReference>
<evidence type="ECO:0000256" key="9">
    <source>
        <dbReference type="ARBA" id="ARBA00037631"/>
    </source>
</evidence>
<dbReference type="GO" id="GO:0000272">
    <property type="term" value="P:polysaccharide catabolic process"/>
    <property type="evidence" value="ECO:0007669"/>
    <property type="project" value="UniProtKB-KW"/>
</dbReference>
<keyword evidence="6" id="KW-0325">Glycoprotein</keyword>
<organism evidence="14 15">
    <name type="scientific">Lophiostoma macrostomum CBS 122681</name>
    <dbReference type="NCBI Taxonomy" id="1314788"/>
    <lineage>
        <taxon>Eukaryota</taxon>
        <taxon>Fungi</taxon>
        <taxon>Dikarya</taxon>
        <taxon>Ascomycota</taxon>
        <taxon>Pezizomycotina</taxon>
        <taxon>Dothideomycetes</taxon>
        <taxon>Pleosporomycetidae</taxon>
        <taxon>Pleosporales</taxon>
        <taxon>Lophiostomataceae</taxon>
        <taxon>Lophiostoma</taxon>
    </lineage>
</organism>
<evidence type="ECO:0000256" key="2">
    <source>
        <dbReference type="ARBA" id="ARBA00010980"/>
    </source>
</evidence>
<dbReference type="InterPro" id="IPR011050">
    <property type="entry name" value="Pectin_lyase_fold/virulence"/>
</dbReference>
<proteinExistence type="inferred from homology"/>
<dbReference type="OrthoDB" id="1637350at2759"/>
<comment type="catalytic activity">
    <reaction evidence="8">
        <text>Eliminative cleavage of (1-&gt;4)-alpha-D-galacturonan methyl ester to give oligosaccharides with 4-deoxy-6-O-methyl-alpha-D-galact-4-enuronosyl groups at their non-reducing ends.</text>
        <dbReference type="EC" id="4.2.2.10"/>
    </reaction>
</comment>
<reference evidence="14" key="1">
    <citation type="journal article" date="2020" name="Stud. Mycol.">
        <title>101 Dothideomycetes genomes: a test case for predicting lifestyles and emergence of pathogens.</title>
        <authorList>
            <person name="Haridas S."/>
            <person name="Albert R."/>
            <person name="Binder M."/>
            <person name="Bloem J."/>
            <person name="Labutti K."/>
            <person name="Salamov A."/>
            <person name="Andreopoulos B."/>
            <person name="Baker S."/>
            <person name="Barry K."/>
            <person name="Bills G."/>
            <person name="Bluhm B."/>
            <person name="Cannon C."/>
            <person name="Castanera R."/>
            <person name="Culley D."/>
            <person name="Daum C."/>
            <person name="Ezra D."/>
            <person name="Gonzalez J."/>
            <person name="Henrissat B."/>
            <person name="Kuo A."/>
            <person name="Liang C."/>
            <person name="Lipzen A."/>
            <person name="Lutzoni F."/>
            <person name="Magnuson J."/>
            <person name="Mondo S."/>
            <person name="Nolan M."/>
            <person name="Ohm R."/>
            <person name="Pangilinan J."/>
            <person name="Park H.-J."/>
            <person name="Ramirez L."/>
            <person name="Alfaro M."/>
            <person name="Sun H."/>
            <person name="Tritt A."/>
            <person name="Yoshinaga Y."/>
            <person name="Zwiers L.-H."/>
            <person name="Turgeon B."/>
            <person name="Goodwin S."/>
            <person name="Spatafora J."/>
            <person name="Crous P."/>
            <person name="Grigoriev I."/>
        </authorList>
    </citation>
    <scope>NUCLEOTIDE SEQUENCE</scope>
    <source>
        <strain evidence="14">CBS 122681</strain>
    </source>
</reference>
<dbReference type="SUPFAM" id="SSF51126">
    <property type="entry name" value="Pectin lyase-like"/>
    <property type="match status" value="1"/>
</dbReference>
<comment type="function">
    <text evidence="9">Pectinolytic enzymes consist of four classes of enzymes: pectin lyase, polygalacturonase, pectin methylesterase and rhamnogalacturonase. Among pectinolytic enzymes, pectin lyase is the most important in depolymerization of pectin, since it cleaves internal glycosidic bonds of highly methylated pectins.</text>
</comment>
<gene>
    <name evidence="14" type="ORF">K491DRAFT_685511</name>
</gene>
<evidence type="ECO:0000256" key="1">
    <source>
        <dbReference type="ARBA" id="ARBA00004613"/>
    </source>
</evidence>
<dbReference type="GO" id="GO:0005576">
    <property type="term" value="C:extracellular region"/>
    <property type="evidence" value="ECO:0007669"/>
    <property type="project" value="UniProtKB-SubCell"/>
</dbReference>
<evidence type="ECO:0000313" key="14">
    <source>
        <dbReference type="EMBL" id="KAF2647456.1"/>
    </source>
</evidence>
<evidence type="ECO:0000256" key="4">
    <source>
        <dbReference type="ARBA" id="ARBA00022729"/>
    </source>
</evidence>
<evidence type="ECO:0000256" key="10">
    <source>
        <dbReference type="ARBA" id="ARBA00039082"/>
    </source>
</evidence>
<evidence type="ECO:0000256" key="6">
    <source>
        <dbReference type="ARBA" id="ARBA00023180"/>
    </source>
</evidence>
<evidence type="ECO:0000256" key="12">
    <source>
        <dbReference type="SAM" id="SignalP"/>
    </source>
</evidence>
<dbReference type="PANTHER" id="PTHR31683:SF67">
    <property type="entry name" value="PECTIN LYASE F-RELATED"/>
    <property type="match status" value="1"/>
</dbReference>
<dbReference type="InterPro" id="IPR002022">
    <property type="entry name" value="Pec_lyase"/>
</dbReference>
<keyword evidence="11" id="KW-0624">Polysaccharide degradation</keyword>
<dbReference type="InterPro" id="IPR012334">
    <property type="entry name" value="Pectin_lyas_fold"/>
</dbReference>
<dbReference type="SMART" id="SM00656">
    <property type="entry name" value="Amb_all"/>
    <property type="match status" value="1"/>
</dbReference>
<dbReference type="FunFam" id="2.160.20.10:FF:000003">
    <property type="entry name" value="Pectin lyase F"/>
    <property type="match status" value="1"/>
</dbReference>
<keyword evidence="5" id="KW-1015">Disulfide bond</keyword>
<keyword evidence="11" id="KW-0119">Carbohydrate metabolism</keyword>
<feature type="signal peptide" evidence="12">
    <location>
        <begin position="1"/>
        <end position="20"/>
    </location>
</feature>
<dbReference type="PANTHER" id="PTHR31683">
    <property type="entry name" value="PECTATE LYASE 18-RELATED"/>
    <property type="match status" value="1"/>
</dbReference>
<protein>
    <recommendedName>
        <fullName evidence="10">pectin lyase</fullName>
        <ecNumber evidence="10">4.2.2.10</ecNumber>
    </recommendedName>
</protein>
<dbReference type="AlphaFoldDB" id="A0A6A6SI39"/>
<feature type="domain" description="Pectate lyase" evidence="13">
    <location>
        <begin position="94"/>
        <end position="300"/>
    </location>
</feature>
<keyword evidence="4 12" id="KW-0732">Signal</keyword>
<keyword evidence="15" id="KW-1185">Reference proteome</keyword>
<dbReference type="GO" id="GO:0047490">
    <property type="term" value="F:pectin lyase activity"/>
    <property type="evidence" value="ECO:0007669"/>
    <property type="project" value="UniProtKB-EC"/>
</dbReference>
<comment type="similarity">
    <text evidence="2 11">Belongs to the polysaccharide lyase 1 family.</text>
</comment>
<dbReference type="Pfam" id="PF00544">
    <property type="entry name" value="Pectate_lyase_4"/>
    <property type="match status" value="1"/>
</dbReference>